<dbReference type="CDD" id="cd02205">
    <property type="entry name" value="CBS_pair_SF"/>
    <property type="match status" value="1"/>
</dbReference>
<dbReference type="InterPro" id="IPR002912">
    <property type="entry name" value="ACT_dom"/>
</dbReference>
<feature type="domain" description="CBS" evidence="3">
    <location>
        <begin position="81"/>
        <end position="139"/>
    </location>
</feature>
<dbReference type="PANTHER" id="PTHR43080:SF2">
    <property type="entry name" value="CBS DOMAIN-CONTAINING PROTEIN"/>
    <property type="match status" value="1"/>
</dbReference>
<comment type="caution">
    <text evidence="5">The sequence shown here is derived from an EMBL/GenBank/DDBJ whole genome shotgun (WGS) entry which is preliminary data.</text>
</comment>
<dbReference type="RefSeq" id="WP_102267986.1">
    <property type="nucleotide sequence ID" value="NZ_CALVCM010000025.1"/>
</dbReference>
<dbReference type="InterPro" id="IPR045865">
    <property type="entry name" value="ACT-like_dom_sf"/>
</dbReference>
<evidence type="ECO:0000259" key="3">
    <source>
        <dbReference type="PROSITE" id="PS51371"/>
    </source>
</evidence>
<dbReference type="PROSITE" id="PS51671">
    <property type="entry name" value="ACT"/>
    <property type="match status" value="1"/>
</dbReference>
<name>A0ABT1SNM0_9FIRM</name>
<dbReference type="PANTHER" id="PTHR43080">
    <property type="entry name" value="CBS DOMAIN-CONTAINING PROTEIN CBSX3, MITOCHONDRIAL"/>
    <property type="match status" value="1"/>
</dbReference>
<dbReference type="CDD" id="cd04584">
    <property type="entry name" value="CBS_pair_AcuB_like"/>
    <property type="match status" value="1"/>
</dbReference>
<keyword evidence="1 2" id="KW-0129">CBS domain</keyword>
<evidence type="ECO:0000313" key="6">
    <source>
        <dbReference type="Proteomes" id="UP001524435"/>
    </source>
</evidence>
<dbReference type="PROSITE" id="PS51371">
    <property type="entry name" value="CBS"/>
    <property type="match status" value="2"/>
</dbReference>
<dbReference type="SUPFAM" id="SSF55021">
    <property type="entry name" value="ACT-like"/>
    <property type="match status" value="1"/>
</dbReference>
<organism evidence="5 6">
    <name type="scientific">Massilicoli timonensis</name>
    <dbReference type="NCBI Taxonomy" id="2015901"/>
    <lineage>
        <taxon>Bacteria</taxon>
        <taxon>Bacillati</taxon>
        <taxon>Bacillota</taxon>
        <taxon>Erysipelotrichia</taxon>
        <taxon>Erysipelotrichales</taxon>
        <taxon>Erysipelotrichaceae</taxon>
        <taxon>Massilicoli</taxon>
    </lineage>
</organism>
<sequence length="216" mass="23929">MFVKNQMTKDPLCVSVDTKISEVVDIMTEKGLHRLPVVEGRKLIGLVTKGMISEKGASKATSLSIFELNYLLSKTTVKAIMEKNVITIEEDALLEDAALAMLKHDIGCLPVINKAQEVVGILTQNDLFKAFIDLLGYQERGARITIEVIDKLGAIEEISRVFVRNEANITHVGVYRKENNLCDIVFRIDTLETDALEKDLNASGYPVVSIIKNPVV</sequence>
<dbReference type="Pfam" id="PF00571">
    <property type="entry name" value="CBS"/>
    <property type="match status" value="2"/>
</dbReference>
<feature type="domain" description="ACT" evidence="4">
    <location>
        <begin position="143"/>
        <end position="216"/>
    </location>
</feature>
<dbReference type="Proteomes" id="UP001524435">
    <property type="component" value="Unassembled WGS sequence"/>
</dbReference>
<gene>
    <name evidence="5" type="ORF">NE663_10530</name>
</gene>
<dbReference type="InterPro" id="IPR046342">
    <property type="entry name" value="CBS_dom_sf"/>
</dbReference>
<dbReference type="EMBL" id="JANGCH010000025">
    <property type="protein sequence ID" value="MCQ5122685.1"/>
    <property type="molecule type" value="Genomic_DNA"/>
</dbReference>
<dbReference type="InterPro" id="IPR000644">
    <property type="entry name" value="CBS_dom"/>
</dbReference>
<reference evidence="5 6" key="1">
    <citation type="submission" date="2022-06" db="EMBL/GenBank/DDBJ databases">
        <title>Isolation of gut microbiota from human fecal samples.</title>
        <authorList>
            <person name="Pamer E.G."/>
            <person name="Barat B."/>
            <person name="Waligurski E."/>
            <person name="Medina S."/>
            <person name="Paddock L."/>
            <person name="Mostad J."/>
        </authorList>
    </citation>
    <scope>NUCLEOTIDE SEQUENCE [LARGE SCALE GENOMIC DNA]</scope>
    <source>
        <strain evidence="5 6">DFI.6.1</strain>
    </source>
</reference>
<evidence type="ECO:0000256" key="1">
    <source>
        <dbReference type="ARBA" id="ARBA00023122"/>
    </source>
</evidence>
<dbReference type="Gene3D" id="3.10.580.10">
    <property type="entry name" value="CBS-domain"/>
    <property type="match status" value="1"/>
</dbReference>
<feature type="domain" description="CBS" evidence="3">
    <location>
        <begin position="7"/>
        <end position="63"/>
    </location>
</feature>
<accession>A0ABT1SNM0</accession>
<protein>
    <submittedName>
        <fullName evidence="5">CBS domain-containing protein</fullName>
    </submittedName>
</protein>
<proteinExistence type="predicted"/>
<evidence type="ECO:0000313" key="5">
    <source>
        <dbReference type="EMBL" id="MCQ5122685.1"/>
    </source>
</evidence>
<evidence type="ECO:0000259" key="4">
    <source>
        <dbReference type="PROSITE" id="PS51671"/>
    </source>
</evidence>
<dbReference type="SUPFAM" id="SSF54631">
    <property type="entry name" value="CBS-domain pair"/>
    <property type="match status" value="1"/>
</dbReference>
<keyword evidence="6" id="KW-1185">Reference proteome</keyword>
<evidence type="ECO:0000256" key="2">
    <source>
        <dbReference type="PROSITE-ProRule" id="PRU00703"/>
    </source>
</evidence>
<dbReference type="SMART" id="SM00116">
    <property type="entry name" value="CBS"/>
    <property type="match status" value="2"/>
</dbReference>
<dbReference type="InterPro" id="IPR051257">
    <property type="entry name" value="Diverse_CBS-Domain"/>
</dbReference>